<dbReference type="Proteomes" id="UP000316343">
    <property type="component" value="Unassembled WGS sequence"/>
</dbReference>
<dbReference type="Gene3D" id="3.20.20.370">
    <property type="entry name" value="Glycoside hydrolase/deacetylase"/>
    <property type="match status" value="1"/>
</dbReference>
<dbReference type="SUPFAM" id="SSF88713">
    <property type="entry name" value="Glycoside hydrolase/deacetylase"/>
    <property type="match status" value="1"/>
</dbReference>
<evidence type="ECO:0000313" key="2">
    <source>
        <dbReference type="Proteomes" id="UP000316343"/>
    </source>
</evidence>
<keyword evidence="2" id="KW-1185">Reference proteome</keyword>
<proteinExistence type="predicted"/>
<dbReference type="OrthoDB" id="9771584at2"/>
<protein>
    <submittedName>
        <fullName evidence="1">WalW protein</fullName>
    </submittedName>
</protein>
<dbReference type="CDD" id="cd10935">
    <property type="entry name" value="CE4_WalW"/>
    <property type="match status" value="1"/>
</dbReference>
<dbReference type="AlphaFoldDB" id="A0A547P8L6"/>
<dbReference type="InterPro" id="IPR011330">
    <property type="entry name" value="Glyco_hydro/deAcase_b/a-brl"/>
</dbReference>
<gene>
    <name evidence="1" type="ORF">FGU71_00495</name>
</gene>
<evidence type="ECO:0000313" key="1">
    <source>
        <dbReference type="EMBL" id="TRD10495.1"/>
    </source>
</evidence>
<sequence length="333" mass="37089">MAKRSMLAPPPGNAPANFASDFGQRVLLTVDTEEEFDWAAPFSRDDHGLQHTGQLARFQSVCEELGAHPVYLVDWPIAHDGRAVEIIGDALRRKTASIGMQLHGWVNPPFDEAVNTHNSFAGNLPPELEAAKFTALRDRIEHAFGTAPAIYRAGRYGVGPNTADLLKDNGFALDTSVRSLFDYSEQGGPDFTHHPAVPYWIDDESTVLELPVTSVYWGMLRQLGRQIHRAQRHMPTFFAAFSKLSLLERIALTPEGVTVEEALRGIDIALDDGLPLLILSFHSPSLAPGHTPYSRSDADVERIYDWFRQIYAYLDRRGVRSTTPNEIISSVKR</sequence>
<dbReference type="RefSeq" id="WP_142786757.1">
    <property type="nucleotide sequence ID" value="NZ_VHJK01000001.1"/>
</dbReference>
<comment type="caution">
    <text evidence="1">The sequence shown here is derived from an EMBL/GenBank/DDBJ whole genome shotgun (WGS) entry which is preliminary data.</text>
</comment>
<name>A0A547P8L6_9SPHN</name>
<reference evidence="1 2" key="1">
    <citation type="submission" date="2019-06" db="EMBL/GenBank/DDBJ databases">
        <title>Erythrobacter insulae sp. nov., isolated from a tidal flat.</title>
        <authorList>
            <person name="Yoon J.-H."/>
        </authorList>
    </citation>
    <scope>NUCLEOTIDE SEQUENCE [LARGE SCALE GENOMIC DNA]</scope>
    <source>
        <strain evidence="1 2">JBTF-M21</strain>
    </source>
</reference>
<organism evidence="1 2">
    <name type="scientific">Erythrobacter insulae</name>
    <dbReference type="NCBI Taxonomy" id="2584124"/>
    <lineage>
        <taxon>Bacteria</taxon>
        <taxon>Pseudomonadati</taxon>
        <taxon>Pseudomonadota</taxon>
        <taxon>Alphaproteobacteria</taxon>
        <taxon>Sphingomonadales</taxon>
        <taxon>Erythrobacteraceae</taxon>
        <taxon>Erythrobacter/Porphyrobacter group</taxon>
        <taxon>Erythrobacter</taxon>
    </lineage>
</organism>
<dbReference type="EMBL" id="VHJK01000001">
    <property type="protein sequence ID" value="TRD10495.1"/>
    <property type="molecule type" value="Genomic_DNA"/>
</dbReference>
<accession>A0A547P8L6</accession>
<dbReference type="GO" id="GO:0005975">
    <property type="term" value="P:carbohydrate metabolic process"/>
    <property type="evidence" value="ECO:0007669"/>
    <property type="project" value="InterPro"/>
</dbReference>